<keyword evidence="2" id="KW-0238">DNA-binding</keyword>
<dbReference type="PANTHER" id="PTHR19303">
    <property type="entry name" value="TRANSPOSON"/>
    <property type="match status" value="1"/>
</dbReference>
<evidence type="ECO:0000259" key="5">
    <source>
        <dbReference type="PROSITE" id="PS51253"/>
    </source>
</evidence>
<feature type="compositionally biased region" description="Basic residues" evidence="4">
    <location>
        <begin position="985"/>
        <end position="998"/>
    </location>
</feature>
<reference evidence="7" key="1">
    <citation type="submission" date="2025-08" db="UniProtKB">
        <authorList>
            <consortium name="RefSeq"/>
        </authorList>
    </citation>
    <scope>IDENTIFICATION</scope>
    <source>
        <tissue evidence="7">Whole organism</tissue>
    </source>
</reference>
<keyword evidence="6" id="KW-1185">Reference proteome</keyword>
<feature type="non-terminal residue" evidence="7">
    <location>
        <position position="1"/>
    </location>
</feature>
<evidence type="ECO:0000313" key="7">
    <source>
        <dbReference type="RefSeq" id="XP_047737998.1"/>
    </source>
</evidence>
<dbReference type="GeneID" id="125178395"/>
<evidence type="ECO:0000256" key="4">
    <source>
        <dbReference type="SAM" id="MobiDB-lite"/>
    </source>
</evidence>
<evidence type="ECO:0000256" key="3">
    <source>
        <dbReference type="ARBA" id="ARBA00023242"/>
    </source>
</evidence>
<accession>A0A979FMU6</accession>
<dbReference type="OrthoDB" id="6350788at2759"/>
<feature type="region of interest" description="Disordered" evidence="4">
    <location>
        <begin position="873"/>
        <end position="895"/>
    </location>
</feature>
<dbReference type="InterPro" id="IPR050863">
    <property type="entry name" value="CenT-Element_Derived"/>
</dbReference>
<organism evidence="6 7">
    <name type="scientific">Hyalella azteca</name>
    <name type="common">Amphipod</name>
    <dbReference type="NCBI Taxonomy" id="294128"/>
    <lineage>
        <taxon>Eukaryota</taxon>
        <taxon>Metazoa</taxon>
        <taxon>Ecdysozoa</taxon>
        <taxon>Arthropoda</taxon>
        <taxon>Crustacea</taxon>
        <taxon>Multicrustacea</taxon>
        <taxon>Malacostraca</taxon>
        <taxon>Eumalacostraca</taxon>
        <taxon>Peracarida</taxon>
        <taxon>Amphipoda</taxon>
        <taxon>Senticaudata</taxon>
        <taxon>Talitrida</taxon>
        <taxon>Talitroidea</taxon>
        <taxon>Hyalellidae</taxon>
        <taxon>Hyalella</taxon>
    </lineage>
</organism>
<proteinExistence type="predicted"/>
<dbReference type="InterPro" id="IPR007889">
    <property type="entry name" value="HTH_Psq"/>
</dbReference>
<dbReference type="PANTHER" id="PTHR19303:SF73">
    <property type="entry name" value="PROTEIN PDC2"/>
    <property type="match status" value="1"/>
</dbReference>
<dbReference type="RefSeq" id="XP_047737998.1">
    <property type="nucleotide sequence ID" value="XM_047882042.1"/>
</dbReference>
<dbReference type="GO" id="GO:0003677">
    <property type="term" value="F:DNA binding"/>
    <property type="evidence" value="ECO:0007669"/>
    <property type="project" value="UniProtKB-KW"/>
</dbReference>
<dbReference type="Pfam" id="PF04218">
    <property type="entry name" value="CENP-B_N"/>
    <property type="match status" value="1"/>
</dbReference>
<dbReference type="SMART" id="SM00674">
    <property type="entry name" value="CENPB"/>
    <property type="match status" value="1"/>
</dbReference>
<protein>
    <submittedName>
        <fullName evidence="7">Uncharacterized protein LOC125178395</fullName>
    </submittedName>
</protein>
<evidence type="ECO:0000256" key="2">
    <source>
        <dbReference type="ARBA" id="ARBA00023125"/>
    </source>
</evidence>
<evidence type="ECO:0000313" key="6">
    <source>
        <dbReference type="Proteomes" id="UP000694843"/>
    </source>
</evidence>
<dbReference type="InterPro" id="IPR006600">
    <property type="entry name" value="HTH_CenpB_DNA-bd_dom"/>
</dbReference>
<dbReference type="GO" id="GO:0005634">
    <property type="term" value="C:nucleus"/>
    <property type="evidence" value="ECO:0007669"/>
    <property type="project" value="UniProtKB-SubCell"/>
</dbReference>
<comment type="subcellular location">
    <subcellularLocation>
        <location evidence="1">Nucleus</location>
    </subcellularLocation>
</comment>
<name>A0A979FMU6_HYAAZ</name>
<sequence length="1129" mass="118810">IKQSAYARIDWPTEGDEVAASVSSSAAAVSRASPASRSAASAQLLCPKEDSLLPPLTPLAHKDPAVSSAKGAAVRNTSLLSQVKLDESADSLSISPVSSPVMTSVVSTLTDSQPAQASTYTFSSILSNPSSLSSLSKSGNASISLVSLSPNIQSSQPSLFNPPCAISSKNPADGSLYNPLPNPRASTSFSNSSSTLFASSALSFSTSSPLYLSSNSPFPPYSSSLSCSSSRLGVTVGSSSSSGALFAPCRVLHNREEASDRSESQQSEADNFCAVTEDMSNSNSNDVDILSGCAESLPVTDSSPSKRLRFSIEELADRNTCSPLLGMVRGGSCNAEEKLSTAPAIITVNQADVISGANSVSVTNTGTGSALSGANDVHLFGPDGPVSISFVQESVADAPVTHKKLDFCTHGVDSLTTKENHSASTGDDLSKPLVNLTSKAAKKVLGSDEKEISVSAASVDIVPHDLEFDVVADGSCSSSSASEDSELTCQASVSVSRSKNNRRLRRRAKMKRIEERRKWLAREKKLLFSGLKSHRPLTRSLDKQKKNSASIQRDHRAELCTEEMVTNEDALDDLQVDCDPLNVDTVDCVQVSVSDVDCADAGDAASSKNIDVGTNSELSDLTTFGKTAMDKENRSVGPEANLKTCSVVRSQADEFCSSKDSSFKIGRAKTPSISPMVLYSMPPYKEKEKQTRTTLMLHEKVKVIEAFLDGKSQRQIAHLHNIGKTQVSGIIKKREDILSLYRSNLLRGDKLTAKRQRRSEYALLNEHLIKWYRHIAAGTKITTGMLRAKALQIAPQLGYHDFKASNGWLATFKGNNNLKFSRAISNNNAGESVNNNNNNANNNNYHNISKAEMPERSNAPAMADEASYFEEADVETNTTEEEDPNPLLGTEGGPGPIMDPVGGSSLMGRVVGGGATGEGLPSAGGPCSGGFLTSPGLLQGAAAAILKCGVSVAGQSASNLPPQLPMEAFHLSRSAGAMDHNSAAAHHHPHHHHHHHHPAPAGPPSLSLAAASKGDAAAAAAAAGVLGYKSEEPLGYGSYDHHHHHHHQLQARMAPDQLAPQLAGRAMAGDQLVGRMGDGGGSASVASAAAASSSAAAAAVAAAARTSEYNYAPYTFPSGYYGYHFLGQY</sequence>
<dbReference type="SUPFAM" id="SSF46689">
    <property type="entry name" value="Homeodomain-like"/>
    <property type="match status" value="2"/>
</dbReference>
<dbReference type="Gene3D" id="1.10.10.60">
    <property type="entry name" value="Homeodomain-like"/>
    <property type="match status" value="2"/>
</dbReference>
<dbReference type="KEGG" id="hazt:125178395"/>
<feature type="compositionally biased region" description="Acidic residues" evidence="4">
    <location>
        <begin position="873"/>
        <end position="884"/>
    </location>
</feature>
<dbReference type="PROSITE" id="PS51253">
    <property type="entry name" value="HTH_CENPB"/>
    <property type="match status" value="1"/>
</dbReference>
<keyword evidence="3" id="KW-0539">Nucleus</keyword>
<feature type="domain" description="HTH CENPB-type" evidence="5">
    <location>
        <begin position="752"/>
        <end position="822"/>
    </location>
</feature>
<dbReference type="Proteomes" id="UP000694843">
    <property type="component" value="Unplaced"/>
</dbReference>
<dbReference type="AlphaFoldDB" id="A0A979FMU6"/>
<feature type="region of interest" description="Disordered" evidence="4">
    <location>
        <begin position="982"/>
        <end position="1010"/>
    </location>
</feature>
<gene>
    <name evidence="7" type="primary">LOC125178395</name>
</gene>
<dbReference type="Pfam" id="PF03221">
    <property type="entry name" value="HTH_Tnp_Tc5"/>
    <property type="match status" value="1"/>
</dbReference>
<dbReference type="InterPro" id="IPR009057">
    <property type="entry name" value="Homeodomain-like_sf"/>
</dbReference>
<evidence type="ECO:0000256" key="1">
    <source>
        <dbReference type="ARBA" id="ARBA00004123"/>
    </source>
</evidence>